<dbReference type="Proteomes" id="UP000094336">
    <property type="component" value="Unassembled WGS sequence"/>
</dbReference>
<keyword evidence="2" id="KW-1185">Reference proteome</keyword>
<dbReference type="GeneID" id="30150529"/>
<gene>
    <name evidence="1" type="ORF">BABINDRAFT_77706</name>
</gene>
<accession>A0A1E3QZ21</accession>
<dbReference type="RefSeq" id="XP_018988199.1">
    <property type="nucleotide sequence ID" value="XM_019132676.1"/>
</dbReference>
<proteinExistence type="predicted"/>
<organism evidence="1 2">
    <name type="scientific">Babjeviella inositovora NRRL Y-12698</name>
    <dbReference type="NCBI Taxonomy" id="984486"/>
    <lineage>
        <taxon>Eukaryota</taxon>
        <taxon>Fungi</taxon>
        <taxon>Dikarya</taxon>
        <taxon>Ascomycota</taxon>
        <taxon>Saccharomycotina</taxon>
        <taxon>Pichiomycetes</taxon>
        <taxon>Serinales incertae sedis</taxon>
        <taxon>Babjeviella</taxon>
    </lineage>
</organism>
<evidence type="ECO:0000313" key="2">
    <source>
        <dbReference type="Proteomes" id="UP000094336"/>
    </source>
</evidence>
<dbReference type="AlphaFoldDB" id="A0A1E3QZ21"/>
<dbReference type="EMBL" id="KV454426">
    <property type="protein sequence ID" value="ODQ82871.1"/>
    <property type="molecule type" value="Genomic_DNA"/>
</dbReference>
<evidence type="ECO:0000313" key="1">
    <source>
        <dbReference type="EMBL" id="ODQ82871.1"/>
    </source>
</evidence>
<sequence length="63" mass="7381">MLSSRGTAVRSSTFPASPGVYYKIPRQPKLPISRPYWGYNRNIKSPWEFILTINRITKNHRKC</sequence>
<reference evidence="2" key="1">
    <citation type="submission" date="2016-05" db="EMBL/GenBank/DDBJ databases">
        <title>Comparative genomics of biotechnologically important yeasts.</title>
        <authorList>
            <consortium name="DOE Joint Genome Institute"/>
            <person name="Riley R."/>
            <person name="Haridas S."/>
            <person name="Wolfe K.H."/>
            <person name="Lopes M.R."/>
            <person name="Hittinger C.T."/>
            <person name="Goker M."/>
            <person name="Salamov A."/>
            <person name="Wisecaver J."/>
            <person name="Long T.M."/>
            <person name="Aerts A.L."/>
            <person name="Barry K."/>
            <person name="Choi C."/>
            <person name="Clum A."/>
            <person name="Coughlan A.Y."/>
            <person name="Deshpande S."/>
            <person name="Douglass A.P."/>
            <person name="Hanson S.J."/>
            <person name="Klenk H.-P."/>
            <person name="Labutti K."/>
            <person name="Lapidus A."/>
            <person name="Lindquist E."/>
            <person name="Lipzen A."/>
            <person name="Meier-Kolthoff J.P."/>
            <person name="Ohm R.A."/>
            <person name="Otillar R.P."/>
            <person name="Pangilinan J."/>
            <person name="Peng Y."/>
            <person name="Rokas A."/>
            <person name="Rosa C.A."/>
            <person name="Scheuner C."/>
            <person name="Sibirny A.A."/>
            <person name="Slot J.C."/>
            <person name="Stielow J.B."/>
            <person name="Sun H."/>
            <person name="Kurtzman C.P."/>
            <person name="Blackwell M."/>
            <person name="Grigoriev I.V."/>
            <person name="Jeffries T.W."/>
        </authorList>
    </citation>
    <scope>NUCLEOTIDE SEQUENCE [LARGE SCALE GENOMIC DNA]</scope>
    <source>
        <strain evidence="2">NRRL Y-12698</strain>
    </source>
</reference>
<name>A0A1E3QZ21_9ASCO</name>
<protein>
    <submittedName>
        <fullName evidence="1">Uncharacterized protein</fullName>
    </submittedName>
</protein>